<dbReference type="FunFam" id="3.40.50.720:FF:000021">
    <property type="entry name" value="D-3-phosphoglycerate dehydrogenase"/>
    <property type="match status" value="1"/>
</dbReference>
<dbReference type="SUPFAM" id="SSF55021">
    <property type="entry name" value="ACT-like"/>
    <property type="match status" value="1"/>
</dbReference>
<dbReference type="FunFam" id="3.30.70.260:FF:000008">
    <property type="entry name" value="D-3-phosphoglycerate dehydrogenase, chloroplastic"/>
    <property type="match status" value="1"/>
</dbReference>
<evidence type="ECO:0000259" key="14">
    <source>
        <dbReference type="Pfam" id="PF00389"/>
    </source>
</evidence>
<dbReference type="Pfam" id="PF00389">
    <property type="entry name" value="2-Hacid_dh"/>
    <property type="match status" value="1"/>
</dbReference>
<evidence type="ECO:0000256" key="7">
    <source>
        <dbReference type="ARBA" id="ARBA00022605"/>
    </source>
</evidence>
<dbReference type="SUPFAM" id="SSF143548">
    <property type="entry name" value="Serine metabolism enzymes domain"/>
    <property type="match status" value="1"/>
</dbReference>
<evidence type="ECO:0000256" key="1">
    <source>
        <dbReference type="ARBA" id="ARBA00005216"/>
    </source>
</evidence>
<dbReference type="FunFam" id="3.30.1330.90:FF:000003">
    <property type="entry name" value="D-3-phosphoglycerate dehydrogenase"/>
    <property type="match status" value="1"/>
</dbReference>
<name>A0A6A6NMC7_9PEZI</name>
<dbReference type="InterPro" id="IPR029753">
    <property type="entry name" value="D-isomer_DH_CS"/>
</dbReference>
<dbReference type="GO" id="GO:0051287">
    <property type="term" value="F:NAD binding"/>
    <property type="evidence" value="ECO:0007669"/>
    <property type="project" value="UniProtKB-UniRule"/>
</dbReference>
<evidence type="ECO:0000256" key="13">
    <source>
        <dbReference type="RuleBase" id="RU363003"/>
    </source>
</evidence>
<keyword evidence="10 13" id="KW-0520">NAD</keyword>
<keyword evidence="7 13" id="KW-0028">Amino-acid biosynthesis</keyword>
<evidence type="ECO:0000313" key="18">
    <source>
        <dbReference type="Proteomes" id="UP000799766"/>
    </source>
</evidence>
<dbReference type="InterPro" id="IPR036291">
    <property type="entry name" value="NAD(P)-bd_dom_sf"/>
</dbReference>
<dbReference type="InterPro" id="IPR006140">
    <property type="entry name" value="D-isomer_DH_NAD-bd"/>
</dbReference>
<dbReference type="EMBL" id="MU001702">
    <property type="protein sequence ID" value="KAF2452892.1"/>
    <property type="molecule type" value="Genomic_DNA"/>
</dbReference>
<protein>
    <recommendedName>
        <fullName evidence="5 13">D-3-phosphoglycerate dehydrogenase</fullName>
        <ecNumber evidence="4 13">1.1.1.95</ecNumber>
    </recommendedName>
</protein>
<keyword evidence="8" id="KW-0007">Acetylation</keyword>
<dbReference type="Pfam" id="PF02826">
    <property type="entry name" value="2-Hacid_dh_C"/>
    <property type="match status" value="1"/>
</dbReference>
<evidence type="ECO:0000256" key="6">
    <source>
        <dbReference type="ARBA" id="ARBA00022553"/>
    </source>
</evidence>
<evidence type="ECO:0000256" key="9">
    <source>
        <dbReference type="ARBA" id="ARBA00023002"/>
    </source>
</evidence>
<dbReference type="Gene3D" id="3.30.70.260">
    <property type="match status" value="1"/>
</dbReference>
<evidence type="ECO:0000313" key="17">
    <source>
        <dbReference type="EMBL" id="KAF2452892.1"/>
    </source>
</evidence>
<evidence type="ECO:0000256" key="2">
    <source>
        <dbReference type="ARBA" id="ARBA00005854"/>
    </source>
</evidence>
<evidence type="ECO:0000256" key="5">
    <source>
        <dbReference type="ARBA" id="ARBA00021582"/>
    </source>
</evidence>
<organism evidence="17 18">
    <name type="scientific">Lineolata rhizophorae</name>
    <dbReference type="NCBI Taxonomy" id="578093"/>
    <lineage>
        <taxon>Eukaryota</taxon>
        <taxon>Fungi</taxon>
        <taxon>Dikarya</taxon>
        <taxon>Ascomycota</taxon>
        <taxon>Pezizomycotina</taxon>
        <taxon>Dothideomycetes</taxon>
        <taxon>Dothideomycetes incertae sedis</taxon>
        <taxon>Lineolatales</taxon>
        <taxon>Lineolataceae</taxon>
        <taxon>Lineolata</taxon>
    </lineage>
</organism>
<dbReference type="InterPro" id="IPR006236">
    <property type="entry name" value="PGDH"/>
</dbReference>
<evidence type="ECO:0000256" key="3">
    <source>
        <dbReference type="ARBA" id="ARBA00011881"/>
    </source>
</evidence>
<comment type="similarity">
    <text evidence="2 13">Belongs to the D-isomer specific 2-hydroxyacid dehydrogenase family.</text>
</comment>
<dbReference type="OrthoDB" id="16820at2759"/>
<dbReference type="GO" id="GO:0004617">
    <property type="term" value="F:phosphoglycerate dehydrogenase activity"/>
    <property type="evidence" value="ECO:0007669"/>
    <property type="project" value="UniProtKB-EC"/>
</dbReference>
<evidence type="ECO:0000256" key="11">
    <source>
        <dbReference type="ARBA" id="ARBA00023299"/>
    </source>
</evidence>
<evidence type="ECO:0000259" key="15">
    <source>
        <dbReference type="Pfam" id="PF02826"/>
    </source>
</evidence>
<dbReference type="PANTHER" id="PTHR42938">
    <property type="entry name" value="FORMATE DEHYDROGENASE 1"/>
    <property type="match status" value="1"/>
</dbReference>
<keyword evidence="18" id="KW-1185">Reference proteome</keyword>
<sequence length="601" mass="63852">MPIPASPAADLSTRPIAVPKVLIPEKVSSDGLELLRSSSFDVHERKGLSPDELRDIIADYDAIIVRSETQVHASLIEAGKKLKVIARAGVGVDNVDVTAATRNGVLVVNSPSGNINAAAEHTIALMMAVARNIPEGYAGMKAGKWERSKLVGVEVKGKTLAIIGLGKVGLTVARQASGLGMRVIGHDPFANLELCAAANVAVHSSLSSMLSAADFLTIHTPLIASTKGMVGKEEIKLMKKTARVLNVARGGTIDERALLEALDEGRLAGAGVDVWTTEPPWKSPEGEDSVAVRLASYPKVVCTPHLGASTVEAQESVSVDVCEQVVSILCGELPRSAVNAPLILPEEAKALQPFVDLVERMGSLYMQYFSMRGSSTSTGELSNARTTFDLTYGGAVAQLKSTRPLFAALVKGLLSPLSDPGAPVNVNIVNAELVTRERGIAINEHRDREADVREKGYSSFVTLRARVGRGASQPRQGVDRKKEREHFIQGFVSGGAPYISRMDRFRTNFVPLGTHLICRNFDSCGKIGFVGSRLGEAGVNIRFMSVAPALGDDEDGKGAMESGDANNEALMILGVDRPVEGEVVRGLISEKGVLEANVVTL</sequence>
<gene>
    <name evidence="17" type="ORF">BDY21DRAFT_293983</name>
</gene>
<evidence type="ECO:0000259" key="16">
    <source>
        <dbReference type="Pfam" id="PF19304"/>
    </source>
</evidence>
<comment type="pathway">
    <text evidence="1 13">Amino-acid biosynthesis; L-serine biosynthesis; L-serine from 3-phospho-D-glycerate: step 1/3.</text>
</comment>
<evidence type="ECO:0000256" key="10">
    <source>
        <dbReference type="ARBA" id="ARBA00023027"/>
    </source>
</evidence>
<proteinExistence type="inferred from homology"/>
<dbReference type="PANTHER" id="PTHR42938:SF22">
    <property type="entry name" value="D-3-PHOSPHOGLYCERATE DEHYDROGENASE"/>
    <property type="match status" value="1"/>
</dbReference>
<evidence type="ECO:0000256" key="8">
    <source>
        <dbReference type="ARBA" id="ARBA00022990"/>
    </source>
</evidence>
<keyword evidence="9 13" id="KW-0560">Oxidoreductase</keyword>
<dbReference type="Proteomes" id="UP000799766">
    <property type="component" value="Unassembled WGS sequence"/>
</dbReference>
<dbReference type="Gene3D" id="3.40.50.720">
    <property type="entry name" value="NAD(P)-binding Rossmann-like Domain"/>
    <property type="match status" value="2"/>
</dbReference>
<dbReference type="UniPathway" id="UPA00135">
    <property type="reaction ID" value="UER00196"/>
</dbReference>
<dbReference type="NCBIfam" id="TIGR01327">
    <property type="entry name" value="PGDH"/>
    <property type="match status" value="1"/>
</dbReference>
<accession>A0A6A6NMC7</accession>
<dbReference type="CDD" id="cd12173">
    <property type="entry name" value="PGDH_4"/>
    <property type="match status" value="1"/>
</dbReference>
<feature type="domain" description="D-3-phosphoglycerate dehydrogenase ASB" evidence="16">
    <location>
        <begin position="351"/>
        <end position="466"/>
    </location>
</feature>
<dbReference type="GO" id="GO:0006564">
    <property type="term" value="P:L-serine biosynthetic process"/>
    <property type="evidence" value="ECO:0007669"/>
    <property type="project" value="UniProtKB-KW"/>
</dbReference>
<dbReference type="PROSITE" id="PS00065">
    <property type="entry name" value="D_2_HYDROXYACID_DH_1"/>
    <property type="match status" value="1"/>
</dbReference>
<evidence type="ECO:0000256" key="12">
    <source>
        <dbReference type="ARBA" id="ARBA00048731"/>
    </source>
</evidence>
<feature type="domain" description="D-isomer specific 2-hydroxyacid dehydrogenase NAD-binding" evidence="15">
    <location>
        <begin position="123"/>
        <end position="307"/>
    </location>
</feature>
<comment type="subunit">
    <text evidence="3">Homotetramer.</text>
</comment>
<keyword evidence="6" id="KW-0597">Phosphoprotein</keyword>
<dbReference type="SUPFAM" id="SSF52283">
    <property type="entry name" value="Formate/glycerate dehydrogenase catalytic domain-like"/>
    <property type="match status" value="1"/>
</dbReference>
<dbReference type="InterPro" id="IPR029752">
    <property type="entry name" value="D-isomer_DH_CS1"/>
</dbReference>
<dbReference type="Pfam" id="PF19304">
    <property type="entry name" value="PGDH_inter"/>
    <property type="match status" value="1"/>
</dbReference>
<dbReference type="AlphaFoldDB" id="A0A6A6NMC7"/>
<dbReference type="InterPro" id="IPR029009">
    <property type="entry name" value="ASB_dom_sf"/>
</dbReference>
<reference evidence="17" key="1">
    <citation type="journal article" date="2020" name="Stud. Mycol.">
        <title>101 Dothideomycetes genomes: a test case for predicting lifestyles and emergence of pathogens.</title>
        <authorList>
            <person name="Haridas S."/>
            <person name="Albert R."/>
            <person name="Binder M."/>
            <person name="Bloem J."/>
            <person name="Labutti K."/>
            <person name="Salamov A."/>
            <person name="Andreopoulos B."/>
            <person name="Baker S."/>
            <person name="Barry K."/>
            <person name="Bills G."/>
            <person name="Bluhm B."/>
            <person name="Cannon C."/>
            <person name="Castanera R."/>
            <person name="Culley D."/>
            <person name="Daum C."/>
            <person name="Ezra D."/>
            <person name="Gonzalez J."/>
            <person name="Henrissat B."/>
            <person name="Kuo A."/>
            <person name="Liang C."/>
            <person name="Lipzen A."/>
            <person name="Lutzoni F."/>
            <person name="Magnuson J."/>
            <person name="Mondo S."/>
            <person name="Nolan M."/>
            <person name="Ohm R."/>
            <person name="Pangilinan J."/>
            <person name="Park H.-J."/>
            <person name="Ramirez L."/>
            <person name="Alfaro M."/>
            <person name="Sun H."/>
            <person name="Tritt A."/>
            <person name="Yoshinaga Y."/>
            <person name="Zwiers L.-H."/>
            <person name="Turgeon B."/>
            <person name="Goodwin S."/>
            <person name="Spatafora J."/>
            <person name="Crous P."/>
            <person name="Grigoriev I."/>
        </authorList>
    </citation>
    <scope>NUCLEOTIDE SEQUENCE</scope>
    <source>
        <strain evidence="17">ATCC 16933</strain>
    </source>
</reference>
<feature type="domain" description="D-isomer specific 2-hydroxyacid dehydrogenase catalytic" evidence="14">
    <location>
        <begin position="21"/>
        <end position="339"/>
    </location>
</feature>
<comment type="catalytic activity">
    <reaction evidence="12 13">
        <text>(2R)-3-phosphoglycerate + NAD(+) = 3-phosphooxypyruvate + NADH + H(+)</text>
        <dbReference type="Rhea" id="RHEA:12641"/>
        <dbReference type="ChEBI" id="CHEBI:15378"/>
        <dbReference type="ChEBI" id="CHEBI:18110"/>
        <dbReference type="ChEBI" id="CHEBI:57540"/>
        <dbReference type="ChEBI" id="CHEBI:57945"/>
        <dbReference type="ChEBI" id="CHEBI:58272"/>
        <dbReference type="EC" id="1.1.1.95"/>
    </reaction>
</comment>
<dbReference type="SUPFAM" id="SSF51735">
    <property type="entry name" value="NAD(P)-binding Rossmann-fold domains"/>
    <property type="match status" value="1"/>
</dbReference>
<dbReference type="EC" id="1.1.1.95" evidence="4 13"/>
<dbReference type="InterPro" id="IPR045865">
    <property type="entry name" value="ACT-like_dom_sf"/>
</dbReference>
<keyword evidence="11 13" id="KW-0718">Serine biosynthesis</keyword>
<dbReference type="Gene3D" id="3.30.1330.90">
    <property type="entry name" value="D-3-phosphoglycerate dehydrogenase, domain 3"/>
    <property type="match status" value="1"/>
</dbReference>
<dbReference type="PROSITE" id="PS00670">
    <property type="entry name" value="D_2_HYDROXYACID_DH_2"/>
    <property type="match status" value="1"/>
</dbReference>
<evidence type="ECO:0000256" key="4">
    <source>
        <dbReference type="ARBA" id="ARBA00013143"/>
    </source>
</evidence>
<dbReference type="InterPro" id="IPR006139">
    <property type="entry name" value="D-isomer_2_OHA_DH_cat_dom"/>
</dbReference>
<dbReference type="InterPro" id="IPR045626">
    <property type="entry name" value="PGDH_ASB_dom"/>
</dbReference>